<keyword evidence="3" id="KW-1185">Reference proteome</keyword>
<keyword evidence="1" id="KW-0812">Transmembrane</keyword>
<keyword evidence="1" id="KW-1133">Transmembrane helix</keyword>
<dbReference type="AlphaFoldDB" id="A0A7X0SQR8"/>
<gene>
    <name evidence="2" type="ORF">H7C18_25865</name>
</gene>
<protein>
    <submittedName>
        <fullName evidence="2">DUF1294 domain-containing protein</fullName>
    </submittedName>
</protein>
<evidence type="ECO:0000256" key="1">
    <source>
        <dbReference type="SAM" id="Phobius"/>
    </source>
</evidence>
<dbReference type="RefSeq" id="WP_185131990.1">
    <property type="nucleotide sequence ID" value="NZ_JACJVO010000032.1"/>
</dbReference>
<dbReference type="Proteomes" id="UP000564644">
    <property type="component" value="Unassembled WGS sequence"/>
</dbReference>
<dbReference type="Pfam" id="PF06961">
    <property type="entry name" value="DUF1294"/>
    <property type="match status" value="1"/>
</dbReference>
<accession>A0A7X0SQR8</accession>
<dbReference type="InterPro" id="IPR012156">
    <property type="entry name" value="Cold_shock_CspA"/>
</dbReference>
<organism evidence="2 3">
    <name type="scientific">Cohnella zeiphila</name>
    <dbReference type="NCBI Taxonomy" id="2761120"/>
    <lineage>
        <taxon>Bacteria</taxon>
        <taxon>Bacillati</taxon>
        <taxon>Bacillota</taxon>
        <taxon>Bacilli</taxon>
        <taxon>Bacillales</taxon>
        <taxon>Paenibacillaceae</taxon>
        <taxon>Cohnella</taxon>
    </lineage>
</organism>
<reference evidence="2 3" key="1">
    <citation type="submission" date="2020-08" db="EMBL/GenBank/DDBJ databases">
        <title>Cohnella phylogeny.</title>
        <authorList>
            <person name="Dunlap C."/>
        </authorList>
    </citation>
    <scope>NUCLEOTIDE SEQUENCE [LARGE SCALE GENOMIC DNA]</scope>
    <source>
        <strain evidence="2 3">CBP 2801</strain>
    </source>
</reference>
<dbReference type="InterPro" id="IPR010718">
    <property type="entry name" value="DUF1294"/>
</dbReference>
<dbReference type="EMBL" id="JACJVO010000032">
    <property type="protein sequence ID" value="MBB6734356.1"/>
    <property type="molecule type" value="Genomic_DNA"/>
</dbReference>
<evidence type="ECO:0000313" key="3">
    <source>
        <dbReference type="Proteomes" id="UP000564644"/>
    </source>
</evidence>
<evidence type="ECO:0000313" key="2">
    <source>
        <dbReference type="EMBL" id="MBB6734356.1"/>
    </source>
</evidence>
<proteinExistence type="predicted"/>
<feature type="transmembrane region" description="Helical" evidence="1">
    <location>
        <begin position="67"/>
        <end position="85"/>
    </location>
</feature>
<sequence>MMLAIYLLLINVIAFGMMANDKRRAVAGRGRRRIPEKNLFLAAALGGALGAWIGMRVCRHKTKHASFVVGIPALLVLNILCVWLIERA</sequence>
<keyword evidence="1" id="KW-0472">Membrane</keyword>
<feature type="transmembrane region" description="Helical" evidence="1">
    <location>
        <begin position="38"/>
        <end position="55"/>
    </location>
</feature>
<name>A0A7X0SQR8_9BACL</name>
<dbReference type="GO" id="GO:0003676">
    <property type="term" value="F:nucleic acid binding"/>
    <property type="evidence" value="ECO:0007669"/>
    <property type="project" value="InterPro"/>
</dbReference>
<comment type="caution">
    <text evidence="2">The sequence shown here is derived from an EMBL/GenBank/DDBJ whole genome shotgun (WGS) entry which is preliminary data.</text>
</comment>
<dbReference type="PIRSF" id="PIRSF002599">
    <property type="entry name" value="Cold_shock_A"/>
    <property type="match status" value="1"/>
</dbReference>